<sequence>MNIQRINNKNIHKLSSGPPDLGATSPSLMNPVQGTEARLASGHRAPAGARLSAWERRWLGRGRGEALAGTVRPAAGGQRGRRSGEGGRGRGRRSGEGERNDRWG</sequence>
<feature type="region of interest" description="Disordered" evidence="1">
    <location>
        <begin position="1"/>
        <end position="31"/>
    </location>
</feature>
<dbReference type="EnsemblPlants" id="OPUNC12G12430.1">
    <property type="protein sequence ID" value="OPUNC12G12430.1"/>
    <property type="gene ID" value="OPUNC12G12430"/>
</dbReference>
<name>A0A0E0MMZ4_ORYPU</name>
<dbReference type="Proteomes" id="UP000026962">
    <property type="component" value="Chromosome 12"/>
</dbReference>
<accession>A0A0E0MMZ4</accession>
<protein>
    <submittedName>
        <fullName evidence="2">Uncharacterized protein</fullName>
    </submittedName>
</protein>
<dbReference type="AlphaFoldDB" id="A0A0E0MMZ4"/>
<evidence type="ECO:0000313" key="2">
    <source>
        <dbReference type="EnsemblPlants" id="OPUNC12G12430.1"/>
    </source>
</evidence>
<keyword evidence="3" id="KW-1185">Reference proteome</keyword>
<proteinExistence type="predicted"/>
<dbReference type="Gramene" id="OPUNC12G12430.1">
    <property type="protein sequence ID" value="OPUNC12G12430.1"/>
    <property type="gene ID" value="OPUNC12G12430"/>
</dbReference>
<organism evidence="2">
    <name type="scientific">Oryza punctata</name>
    <name type="common">Red rice</name>
    <dbReference type="NCBI Taxonomy" id="4537"/>
    <lineage>
        <taxon>Eukaryota</taxon>
        <taxon>Viridiplantae</taxon>
        <taxon>Streptophyta</taxon>
        <taxon>Embryophyta</taxon>
        <taxon>Tracheophyta</taxon>
        <taxon>Spermatophyta</taxon>
        <taxon>Magnoliopsida</taxon>
        <taxon>Liliopsida</taxon>
        <taxon>Poales</taxon>
        <taxon>Poaceae</taxon>
        <taxon>BOP clade</taxon>
        <taxon>Oryzoideae</taxon>
        <taxon>Oryzeae</taxon>
        <taxon>Oryzinae</taxon>
        <taxon>Oryza</taxon>
    </lineage>
</organism>
<evidence type="ECO:0000313" key="3">
    <source>
        <dbReference type="Proteomes" id="UP000026962"/>
    </source>
</evidence>
<dbReference type="HOGENOM" id="CLU_2254518_0_0_1"/>
<feature type="compositionally biased region" description="Basic and acidic residues" evidence="1">
    <location>
        <begin position="82"/>
        <end position="104"/>
    </location>
</feature>
<reference evidence="2" key="2">
    <citation type="submission" date="2018-05" db="EMBL/GenBank/DDBJ databases">
        <title>OpunRS2 (Oryza punctata Reference Sequence Version 2).</title>
        <authorList>
            <person name="Zhang J."/>
            <person name="Kudrna D."/>
            <person name="Lee S."/>
            <person name="Talag J."/>
            <person name="Welchert J."/>
            <person name="Wing R.A."/>
        </authorList>
    </citation>
    <scope>NUCLEOTIDE SEQUENCE [LARGE SCALE GENOMIC DNA]</scope>
</reference>
<evidence type="ECO:0000256" key="1">
    <source>
        <dbReference type="SAM" id="MobiDB-lite"/>
    </source>
</evidence>
<feature type="region of interest" description="Disordered" evidence="1">
    <location>
        <begin position="62"/>
        <end position="104"/>
    </location>
</feature>
<reference evidence="2" key="1">
    <citation type="submission" date="2015-04" db="UniProtKB">
        <authorList>
            <consortium name="EnsemblPlants"/>
        </authorList>
    </citation>
    <scope>IDENTIFICATION</scope>
</reference>